<comment type="caution">
    <text evidence="7">The sequence shown here is derived from an EMBL/GenBank/DDBJ whole genome shotgun (WGS) entry which is preliminary data.</text>
</comment>
<keyword evidence="8" id="KW-1185">Reference proteome</keyword>
<feature type="compositionally biased region" description="Basic and acidic residues" evidence="5">
    <location>
        <begin position="234"/>
        <end position="266"/>
    </location>
</feature>
<dbReference type="Gene3D" id="1.10.30.10">
    <property type="entry name" value="High mobility group box domain"/>
    <property type="match status" value="1"/>
</dbReference>
<dbReference type="GO" id="GO:0005634">
    <property type="term" value="C:nucleus"/>
    <property type="evidence" value="ECO:0007669"/>
    <property type="project" value="UniProtKB-SubCell"/>
</dbReference>
<dbReference type="GO" id="GO:0030182">
    <property type="term" value="P:neuron differentiation"/>
    <property type="evidence" value="ECO:0007669"/>
    <property type="project" value="TreeGrafter"/>
</dbReference>
<dbReference type="PANTHER" id="PTHR10270">
    <property type="entry name" value="SOX TRANSCRIPTION FACTOR"/>
    <property type="match status" value="1"/>
</dbReference>
<protein>
    <recommendedName>
        <fullName evidence="6">HMG box domain-containing protein</fullName>
    </recommendedName>
</protein>
<dbReference type="FunFam" id="1.10.30.10:FF:000002">
    <property type="entry name" value="transcription factor Sox-2"/>
    <property type="match status" value="1"/>
</dbReference>
<dbReference type="Pfam" id="PF00505">
    <property type="entry name" value="HMG_box"/>
    <property type="match status" value="1"/>
</dbReference>
<feature type="DNA-binding region" description="HMG box" evidence="4">
    <location>
        <begin position="11"/>
        <end position="79"/>
    </location>
</feature>
<dbReference type="SMART" id="SM00398">
    <property type="entry name" value="HMG"/>
    <property type="match status" value="1"/>
</dbReference>
<feature type="region of interest" description="Disordered" evidence="5">
    <location>
        <begin position="223"/>
        <end position="351"/>
    </location>
</feature>
<feature type="domain" description="HMG box" evidence="6">
    <location>
        <begin position="11"/>
        <end position="79"/>
    </location>
</feature>
<evidence type="ECO:0000313" key="7">
    <source>
        <dbReference type="EMBL" id="OXU29780.1"/>
    </source>
</evidence>
<dbReference type="GO" id="GO:0000978">
    <property type="term" value="F:RNA polymerase II cis-regulatory region sequence-specific DNA binding"/>
    <property type="evidence" value="ECO:0007669"/>
    <property type="project" value="TreeGrafter"/>
</dbReference>
<dbReference type="Proteomes" id="UP000215335">
    <property type="component" value="Unassembled WGS sequence"/>
</dbReference>
<dbReference type="EMBL" id="NNAY01000239">
    <property type="protein sequence ID" value="OXU29780.1"/>
    <property type="molecule type" value="Genomic_DNA"/>
</dbReference>
<keyword evidence="3 4" id="KW-0539">Nucleus</keyword>
<dbReference type="SMR" id="A0A232FGY7"/>
<accession>A0A232FGY7</accession>
<dbReference type="InterPro" id="IPR036910">
    <property type="entry name" value="HMG_box_dom_sf"/>
</dbReference>
<name>A0A232FGY7_9HYME</name>
<feature type="compositionally biased region" description="Basic and acidic residues" evidence="5">
    <location>
        <begin position="276"/>
        <end position="289"/>
    </location>
</feature>
<comment type="subcellular location">
    <subcellularLocation>
        <location evidence="1">Nucleus</location>
    </subcellularLocation>
</comment>
<keyword evidence="2 4" id="KW-0238">DNA-binding</keyword>
<evidence type="ECO:0000256" key="2">
    <source>
        <dbReference type="ARBA" id="ARBA00023125"/>
    </source>
</evidence>
<dbReference type="InterPro" id="IPR050140">
    <property type="entry name" value="SRY-related_HMG-box_TF-like"/>
</dbReference>
<dbReference type="PROSITE" id="PS50118">
    <property type="entry name" value="HMG_BOX_2"/>
    <property type="match status" value="1"/>
</dbReference>
<evidence type="ECO:0000256" key="3">
    <source>
        <dbReference type="ARBA" id="ARBA00023242"/>
    </source>
</evidence>
<proteinExistence type="predicted"/>
<organism evidence="7 8">
    <name type="scientific">Trichomalopsis sarcophagae</name>
    <dbReference type="NCBI Taxonomy" id="543379"/>
    <lineage>
        <taxon>Eukaryota</taxon>
        <taxon>Metazoa</taxon>
        <taxon>Ecdysozoa</taxon>
        <taxon>Arthropoda</taxon>
        <taxon>Hexapoda</taxon>
        <taxon>Insecta</taxon>
        <taxon>Pterygota</taxon>
        <taxon>Neoptera</taxon>
        <taxon>Endopterygota</taxon>
        <taxon>Hymenoptera</taxon>
        <taxon>Apocrita</taxon>
        <taxon>Proctotrupomorpha</taxon>
        <taxon>Chalcidoidea</taxon>
        <taxon>Pteromalidae</taxon>
        <taxon>Pteromalinae</taxon>
        <taxon>Trichomalopsis</taxon>
    </lineage>
</organism>
<reference evidence="7 8" key="1">
    <citation type="journal article" date="2017" name="Curr. Biol.">
        <title>The Evolution of Venom by Co-option of Single-Copy Genes.</title>
        <authorList>
            <person name="Martinson E.O."/>
            <person name="Mrinalini"/>
            <person name="Kelkar Y.D."/>
            <person name="Chang C.H."/>
            <person name="Werren J.H."/>
        </authorList>
    </citation>
    <scope>NUCLEOTIDE SEQUENCE [LARGE SCALE GENOMIC DNA]</scope>
    <source>
        <strain evidence="7 8">Alberta</strain>
        <tissue evidence="7">Whole body</tissue>
    </source>
</reference>
<dbReference type="SUPFAM" id="SSF47095">
    <property type="entry name" value="HMG-box"/>
    <property type="match status" value="1"/>
</dbReference>
<evidence type="ECO:0000256" key="5">
    <source>
        <dbReference type="SAM" id="MobiDB-lite"/>
    </source>
</evidence>
<feature type="compositionally biased region" description="Polar residues" evidence="5">
    <location>
        <begin position="338"/>
        <end position="351"/>
    </location>
</feature>
<dbReference type="CDD" id="cd01388">
    <property type="entry name" value="HMG-box_SoxB"/>
    <property type="match status" value="1"/>
</dbReference>
<dbReference type="InterPro" id="IPR009071">
    <property type="entry name" value="HMG_box_dom"/>
</dbReference>
<dbReference type="STRING" id="543379.A0A232FGY7"/>
<dbReference type="GO" id="GO:0007420">
    <property type="term" value="P:brain development"/>
    <property type="evidence" value="ECO:0007669"/>
    <property type="project" value="TreeGrafter"/>
</dbReference>
<feature type="compositionally biased region" description="Low complexity" evidence="5">
    <location>
        <begin position="314"/>
        <end position="337"/>
    </location>
</feature>
<dbReference type="OrthoDB" id="6247875at2759"/>
<evidence type="ECO:0000256" key="1">
    <source>
        <dbReference type="ARBA" id="ARBA00004123"/>
    </source>
</evidence>
<sequence>MSSKTLHNEHIKRPMNAFMVWSRGQRRKMAQENPKMHNSEISKRLGAEWKLLSEGEKRPFIDEAKRLRALHMKEHPDYKYRPRRKPKSVIKKENKFGFALSPLTMPGSGGTGEHHHHHGPLGSISRGLLPPLGPPGMNHPLIGHADDLKIPRFFPPFPYHLYNPLQHKMGEDMGGGKLAADLAFQAIYGSGGSFYSGHQGMAWPGITAPSYLQVNCGCPSPSKDLKRPSFLPGKPEDRSFPSPARPEDDRFSLESKDSKDFRKFSDDSYETSCVDRQPHHRDSVDKSPDRYSTTSSSSPIVVERTESKPCLVVPPSTSSSSPKPPTTTSNNNLSNFSVQSLASSSPRSHVI</sequence>
<evidence type="ECO:0000256" key="4">
    <source>
        <dbReference type="PROSITE-ProRule" id="PRU00267"/>
    </source>
</evidence>
<dbReference type="AlphaFoldDB" id="A0A232FGY7"/>
<evidence type="ECO:0000259" key="6">
    <source>
        <dbReference type="PROSITE" id="PS50118"/>
    </source>
</evidence>
<evidence type="ECO:0000313" key="8">
    <source>
        <dbReference type="Proteomes" id="UP000215335"/>
    </source>
</evidence>
<dbReference type="PANTHER" id="PTHR10270:SF324">
    <property type="entry name" value="SOX DOMAIN-CONTAINING PROTEIN DICHAETE-RELATED"/>
    <property type="match status" value="1"/>
</dbReference>
<dbReference type="GO" id="GO:0001228">
    <property type="term" value="F:DNA-binding transcription activator activity, RNA polymerase II-specific"/>
    <property type="evidence" value="ECO:0007669"/>
    <property type="project" value="TreeGrafter"/>
</dbReference>
<dbReference type="GO" id="GO:0000122">
    <property type="term" value="P:negative regulation of transcription by RNA polymerase II"/>
    <property type="evidence" value="ECO:0007669"/>
    <property type="project" value="TreeGrafter"/>
</dbReference>
<gene>
    <name evidence="7" type="ORF">TSAR_006949</name>
</gene>